<organism evidence="2">
    <name type="scientific">hydrothermal vent metagenome</name>
    <dbReference type="NCBI Taxonomy" id="652676"/>
    <lineage>
        <taxon>unclassified sequences</taxon>
        <taxon>metagenomes</taxon>
        <taxon>ecological metagenomes</taxon>
    </lineage>
</organism>
<protein>
    <recommendedName>
        <fullName evidence="3">Type IV pilus biogenesis protein PilP</fullName>
    </recommendedName>
</protein>
<sequence>MLHFDMKLKQKNVVKISLFFISILGLVACGGGASEDLRAYVESVKARPVGAVEPLRDPVVYDSYGYQSDSQRDPFKPSFTASKVAPTKIGSSSGGPDMTRERSQLESFPIDTLRYIGNLQQGKISWGLIKTPEGEIVRVKLGDYMGQDYGRVTSVDSENIELLELIPDGIGGWEKRTVSLVLNG</sequence>
<dbReference type="PROSITE" id="PS51257">
    <property type="entry name" value="PROKAR_LIPOPROTEIN"/>
    <property type="match status" value="1"/>
</dbReference>
<dbReference type="InterPro" id="IPR007446">
    <property type="entry name" value="PilP"/>
</dbReference>
<name>A0A3B0Z098_9ZZZZ</name>
<evidence type="ECO:0000256" key="1">
    <source>
        <dbReference type="SAM" id="MobiDB-lite"/>
    </source>
</evidence>
<dbReference type="AlphaFoldDB" id="A0A3B0Z098"/>
<evidence type="ECO:0000313" key="2">
    <source>
        <dbReference type="EMBL" id="VAW86708.1"/>
    </source>
</evidence>
<feature type="region of interest" description="Disordered" evidence="1">
    <location>
        <begin position="66"/>
        <end position="102"/>
    </location>
</feature>
<reference evidence="2" key="1">
    <citation type="submission" date="2018-06" db="EMBL/GenBank/DDBJ databases">
        <authorList>
            <person name="Zhirakovskaya E."/>
        </authorList>
    </citation>
    <scope>NUCLEOTIDE SEQUENCE</scope>
</reference>
<dbReference type="Gene3D" id="2.30.30.830">
    <property type="match status" value="1"/>
</dbReference>
<proteinExistence type="predicted"/>
<dbReference type="PIRSF" id="PIRSF016481">
    <property type="entry name" value="Pilus_assembly_PilP"/>
    <property type="match status" value="1"/>
</dbReference>
<evidence type="ECO:0008006" key="3">
    <source>
        <dbReference type="Google" id="ProtNLM"/>
    </source>
</evidence>
<accession>A0A3B0Z098</accession>
<dbReference type="EMBL" id="UOFP01000152">
    <property type="protein sequence ID" value="VAW86708.1"/>
    <property type="molecule type" value="Genomic_DNA"/>
</dbReference>
<dbReference type="Pfam" id="PF04351">
    <property type="entry name" value="PilP"/>
    <property type="match status" value="1"/>
</dbReference>
<gene>
    <name evidence="2" type="ORF">MNBD_GAMMA18-370</name>
</gene>